<protein>
    <submittedName>
        <fullName evidence="3">NADPH:quinone reductase</fullName>
    </submittedName>
</protein>
<dbReference type="Pfam" id="PF08240">
    <property type="entry name" value="ADH_N"/>
    <property type="match status" value="1"/>
</dbReference>
<name>A0A8J4A954_9ACTN</name>
<proteinExistence type="predicted"/>
<dbReference type="InterPro" id="IPR011032">
    <property type="entry name" value="GroES-like_sf"/>
</dbReference>
<reference evidence="3" key="1">
    <citation type="submission" date="2021-01" db="EMBL/GenBank/DDBJ databases">
        <title>Whole genome shotgun sequence of Virgisporangium ochraceum NBRC 16418.</title>
        <authorList>
            <person name="Komaki H."/>
            <person name="Tamura T."/>
        </authorList>
    </citation>
    <scope>NUCLEOTIDE SEQUENCE</scope>
    <source>
        <strain evidence="3">NBRC 16418</strain>
    </source>
</reference>
<dbReference type="SMART" id="SM00829">
    <property type="entry name" value="PKS_ER"/>
    <property type="match status" value="1"/>
</dbReference>
<keyword evidence="4" id="KW-1185">Reference proteome</keyword>
<dbReference type="RefSeq" id="WP_203935044.1">
    <property type="nucleotide sequence ID" value="NZ_BOPH01000152.1"/>
</dbReference>
<dbReference type="Gene3D" id="3.40.50.720">
    <property type="entry name" value="NAD(P)-binding Rossmann-like Domain"/>
    <property type="match status" value="1"/>
</dbReference>
<dbReference type="InterPro" id="IPR036291">
    <property type="entry name" value="NAD(P)-bd_dom_sf"/>
</dbReference>
<accession>A0A8J4A954</accession>
<organism evidence="3 4">
    <name type="scientific">Virgisporangium ochraceum</name>
    <dbReference type="NCBI Taxonomy" id="65505"/>
    <lineage>
        <taxon>Bacteria</taxon>
        <taxon>Bacillati</taxon>
        <taxon>Actinomycetota</taxon>
        <taxon>Actinomycetes</taxon>
        <taxon>Micromonosporales</taxon>
        <taxon>Micromonosporaceae</taxon>
        <taxon>Virgisporangium</taxon>
    </lineage>
</organism>
<dbReference type="PANTHER" id="PTHR11695">
    <property type="entry name" value="ALCOHOL DEHYDROGENASE RELATED"/>
    <property type="match status" value="1"/>
</dbReference>
<feature type="region of interest" description="Disordered" evidence="1">
    <location>
        <begin position="1"/>
        <end position="31"/>
    </location>
</feature>
<dbReference type="Gene3D" id="3.90.180.10">
    <property type="entry name" value="Medium-chain alcohol dehydrogenases, catalytic domain"/>
    <property type="match status" value="1"/>
</dbReference>
<dbReference type="GO" id="GO:0016491">
    <property type="term" value="F:oxidoreductase activity"/>
    <property type="evidence" value="ECO:0007669"/>
    <property type="project" value="InterPro"/>
</dbReference>
<evidence type="ECO:0000256" key="1">
    <source>
        <dbReference type="SAM" id="MobiDB-lite"/>
    </source>
</evidence>
<dbReference type="PANTHER" id="PTHR11695:SF294">
    <property type="entry name" value="RETICULON-4-INTERACTING PROTEIN 1, MITOCHONDRIAL"/>
    <property type="match status" value="1"/>
</dbReference>
<comment type="caution">
    <text evidence="3">The sequence shown here is derived from an EMBL/GenBank/DDBJ whole genome shotgun (WGS) entry which is preliminary data.</text>
</comment>
<evidence type="ECO:0000259" key="2">
    <source>
        <dbReference type="SMART" id="SM00829"/>
    </source>
</evidence>
<dbReference type="InterPro" id="IPR020843">
    <property type="entry name" value="ER"/>
</dbReference>
<dbReference type="EMBL" id="BOPH01000152">
    <property type="protein sequence ID" value="GIJ75276.1"/>
    <property type="molecule type" value="Genomic_DNA"/>
</dbReference>
<evidence type="ECO:0000313" key="4">
    <source>
        <dbReference type="Proteomes" id="UP000635606"/>
    </source>
</evidence>
<dbReference type="AlphaFoldDB" id="A0A8J4A954"/>
<dbReference type="InterPro" id="IPR013154">
    <property type="entry name" value="ADH-like_N"/>
</dbReference>
<dbReference type="InterPro" id="IPR050700">
    <property type="entry name" value="YIM1/Zinc_Alcohol_DH_Fams"/>
</dbReference>
<feature type="domain" description="Enoyl reductase (ER)" evidence="2">
    <location>
        <begin position="31"/>
        <end position="346"/>
    </location>
</feature>
<dbReference type="CDD" id="cd08267">
    <property type="entry name" value="MDR1"/>
    <property type="match status" value="1"/>
</dbReference>
<sequence>MRPHPLENPHPGARTHAVPRTNRAITQTRYGGPEVLRMVDQPPPAPGPGEVLIRVHAASVNARDWHVMRGEPRLARLIDRTVLALRGPRIPVRGTDLAGVVAAVGAGVAGWAPGDAVYGEGVGTFADYAVAAAAQLAALPKGMPFEDAAALPLAATTALLCLDETGLGAGGAVLINGASGGVGTMAVQAAKAMGFNVSAVVSTRNMAMVESLGADTVIDYTTTDFTRTGRTWDAVVDLVGNHRLRDLRRTVRPGGRLVLSGGGNPGEGRILGPLKLLVGATALARFQPFQVCVPQAVPSTEMLERIARMVADGRLRPVVDKTFALPDVPAAVRYMEAEQTHGKVIITTS</sequence>
<dbReference type="SUPFAM" id="SSF50129">
    <property type="entry name" value="GroES-like"/>
    <property type="match status" value="1"/>
</dbReference>
<dbReference type="SUPFAM" id="SSF51735">
    <property type="entry name" value="NAD(P)-binding Rossmann-fold domains"/>
    <property type="match status" value="1"/>
</dbReference>
<evidence type="ECO:0000313" key="3">
    <source>
        <dbReference type="EMBL" id="GIJ75276.1"/>
    </source>
</evidence>
<dbReference type="Pfam" id="PF13602">
    <property type="entry name" value="ADH_zinc_N_2"/>
    <property type="match status" value="1"/>
</dbReference>
<dbReference type="Proteomes" id="UP000635606">
    <property type="component" value="Unassembled WGS sequence"/>
</dbReference>
<gene>
    <name evidence="3" type="ORF">Voc01_101930</name>
</gene>